<dbReference type="FunFam" id="1.20.200.10:FF:000008">
    <property type="entry name" value="Adenylosuccinate lyase"/>
    <property type="match status" value="1"/>
</dbReference>
<dbReference type="Gene3D" id="1.10.275.10">
    <property type="entry name" value="Fumarase/aspartase (N-terminal domain)"/>
    <property type="match status" value="1"/>
</dbReference>
<dbReference type="GO" id="GO:0005829">
    <property type="term" value="C:cytosol"/>
    <property type="evidence" value="ECO:0007669"/>
    <property type="project" value="TreeGrafter"/>
</dbReference>
<dbReference type="Gene3D" id="1.10.40.30">
    <property type="entry name" value="Fumarase/aspartase (C-terminal domain)"/>
    <property type="match status" value="1"/>
</dbReference>
<sequence length="429" mass="49437">MISRYSTDEMNKIWSEENFYDSWLKVELFTAKAFSVLKNEIPNEDIEKLFANAKFDLKRIKEIEAITRHDVIAFTRSVSESLGEERKWVHYGLTSTDVVDTAFGYRIKQANEIIKKDLNNFSETLKKLALENKYSYQIGRTHGIHGEVTTFGYKLALWFDEMQRNIERFNKASEIIEIGKISGAVGNYANIDPDIQDYVCEQLGINSSKISTQTLQRDRHAEYIFTIALIGSTLDKIAVELRHLQRTEVGEVEEGFAKGQKGSSAMPHKKNPISAENISGLSRLLRGFTIPAMENIPLWHERDISHSSNERVMFPDATTLISYMLRRLNRVLNNLKVNKERMKENIGLTHGAIFSQRVMLTIISENGLTREETYDKVQPIAIDCYSNKKDFREELLKVGVITEEQANTIFNFEHYSRNIDKVFERLGIK</sequence>
<evidence type="ECO:0000256" key="11">
    <source>
        <dbReference type="NCBIfam" id="TIGR00928"/>
    </source>
</evidence>
<evidence type="ECO:0000256" key="2">
    <source>
        <dbReference type="ARBA" id="ARBA00004734"/>
    </source>
</evidence>
<keyword evidence="15" id="KW-1185">Reference proteome</keyword>
<comment type="pathway">
    <text evidence="2 12">Purine metabolism; AMP biosynthesis via de novo pathway; AMP from IMP: step 2/2.</text>
</comment>
<dbReference type="UniPathway" id="UPA00074">
    <property type="reaction ID" value="UER00132"/>
</dbReference>
<comment type="pathway">
    <text evidence="1 12">Purine metabolism; IMP biosynthesis via de novo pathway; 5-amino-1-(5-phospho-D-ribosyl)imidazole-4-carboxamide from 5-amino-1-(5-phospho-D-ribosyl)imidazole-4-carboxylate: step 2/2.</text>
</comment>
<dbReference type="GO" id="GO:0070626">
    <property type="term" value="F:(S)-2-(5-amino-1-(5-phospho-D-ribosyl)imidazole-4-carboxamido) succinate lyase (fumarate-forming) activity"/>
    <property type="evidence" value="ECO:0007669"/>
    <property type="project" value="TreeGrafter"/>
</dbReference>
<feature type="domain" description="Adenylosuccinate lyase C-terminal" evidence="13">
    <location>
        <begin position="350"/>
        <end position="427"/>
    </location>
</feature>
<dbReference type="InterPro" id="IPR022761">
    <property type="entry name" value="Fumarate_lyase_N"/>
</dbReference>
<comment type="similarity">
    <text evidence="3 12">Belongs to the lyase 1 family. Adenylosuccinate lyase subfamily.</text>
</comment>
<proteinExistence type="inferred from homology"/>
<dbReference type="SMART" id="SM00998">
    <property type="entry name" value="ADSL_C"/>
    <property type="match status" value="1"/>
</dbReference>
<dbReference type="OrthoDB" id="9768878at2"/>
<dbReference type="EC" id="4.3.2.2" evidence="4 11"/>
<protein>
    <recommendedName>
        <fullName evidence="5 11">Adenylosuccinate lyase</fullName>
        <shortName evidence="12">ASL</shortName>
        <ecNumber evidence="4 11">4.3.2.2</ecNumber>
    </recommendedName>
    <alternativeName>
        <fullName evidence="9 12">Adenylosuccinase</fullName>
    </alternativeName>
</protein>
<evidence type="ECO:0000256" key="12">
    <source>
        <dbReference type="RuleBase" id="RU361172"/>
    </source>
</evidence>
<dbReference type="CDD" id="cd01360">
    <property type="entry name" value="Adenylsuccinate_lyase_1"/>
    <property type="match status" value="1"/>
</dbReference>
<dbReference type="PANTHER" id="PTHR43172">
    <property type="entry name" value="ADENYLOSUCCINATE LYASE"/>
    <property type="match status" value="1"/>
</dbReference>
<dbReference type="InterPro" id="IPR004769">
    <property type="entry name" value="Pur_lyase"/>
</dbReference>
<dbReference type="InterPro" id="IPR019468">
    <property type="entry name" value="AdenyloSucc_lyase_C"/>
</dbReference>
<dbReference type="InterPro" id="IPR024083">
    <property type="entry name" value="Fumarase/histidase_N"/>
</dbReference>
<dbReference type="SUPFAM" id="SSF48557">
    <property type="entry name" value="L-aspartase-like"/>
    <property type="match status" value="1"/>
</dbReference>
<dbReference type="PROSITE" id="PS00163">
    <property type="entry name" value="FUMARATE_LYASES"/>
    <property type="match status" value="1"/>
</dbReference>
<evidence type="ECO:0000256" key="3">
    <source>
        <dbReference type="ARBA" id="ARBA00008273"/>
    </source>
</evidence>
<dbReference type="Gene3D" id="1.20.200.10">
    <property type="entry name" value="Fumarase/aspartase (Central domain)"/>
    <property type="match status" value="1"/>
</dbReference>
<evidence type="ECO:0000259" key="13">
    <source>
        <dbReference type="SMART" id="SM00998"/>
    </source>
</evidence>
<keyword evidence="6 12" id="KW-0658">Purine biosynthesis</keyword>
<evidence type="ECO:0000256" key="9">
    <source>
        <dbReference type="ARBA" id="ARBA00030717"/>
    </source>
</evidence>
<dbReference type="InterPro" id="IPR020557">
    <property type="entry name" value="Fumarate_lyase_CS"/>
</dbReference>
<dbReference type="PANTHER" id="PTHR43172:SF1">
    <property type="entry name" value="ADENYLOSUCCINATE LYASE"/>
    <property type="match status" value="1"/>
</dbReference>
<dbReference type="InterPro" id="IPR000362">
    <property type="entry name" value="Fumarate_lyase_fam"/>
</dbReference>
<dbReference type="GO" id="GO:0006189">
    <property type="term" value="P:'de novo' IMP biosynthetic process"/>
    <property type="evidence" value="ECO:0007669"/>
    <property type="project" value="UniProtKB-UniPathway"/>
</dbReference>
<evidence type="ECO:0000313" key="14">
    <source>
        <dbReference type="EMBL" id="TCG10800.1"/>
    </source>
</evidence>
<comment type="caution">
    <text evidence="14">The sequence shown here is derived from an EMBL/GenBank/DDBJ whole genome shotgun (WGS) entry which is preliminary data.</text>
</comment>
<dbReference type="EMBL" id="PSZP01000021">
    <property type="protein sequence ID" value="TCG10800.1"/>
    <property type="molecule type" value="Genomic_DNA"/>
</dbReference>
<evidence type="ECO:0000256" key="8">
    <source>
        <dbReference type="ARBA" id="ARBA00024477"/>
    </source>
</evidence>
<evidence type="ECO:0000256" key="7">
    <source>
        <dbReference type="ARBA" id="ARBA00023239"/>
    </source>
</evidence>
<evidence type="ECO:0000256" key="1">
    <source>
        <dbReference type="ARBA" id="ARBA00004706"/>
    </source>
</evidence>
<keyword evidence="7 12" id="KW-0456">Lyase</keyword>
<organism evidence="14 15">
    <name type="scientific">Mycoplasma todarodis</name>
    <dbReference type="NCBI Taxonomy" id="1937191"/>
    <lineage>
        <taxon>Bacteria</taxon>
        <taxon>Bacillati</taxon>
        <taxon>Mycoplasmatota</taxon>
        <taxon>Mollicutes</taxon>
        <taxon>Mycoplasmataceae</taxon>
        <taxon>Mycoplasma</taxon>
    </lineage>
</organism>
<accession>A0A4R0XQZ5</accession>
<name>A0A4R0XQZ5_9MOLU</name>
<comment type="catalytic activity">
    <reaction evidence="8">
        <text>(2S)-2-[5-amino-1-(5-phospho-beta-D-ribosyl)imidazole-4-carboxamido]succinate = 5-amino-1-(5-phospho-beta-D-ribosyl)imidazole-4-carboxamide + fumarate</text>
        <dbReference type="Rhea" id="RHEA:23920"/>
        <dbReference type="ChEBI" id="CHEBI:29806"/>
        <dbReference type="ChEBI" id="CHEBI:58443"/>
        <dbReference type="ChEBI" id="CHEBI:58475"/>
        <dbReference type="EC" id="4.3.2.2"/>
    </reaction>
    <physiologicalReaction direction="left-to-right" evidence="8">
        <dbReference type="Rhea" id="RHEA:23921"/>
    </physiologicalReaction>
</comment>
<dbReference type="GO" id="GO:0004018">
    <property type="term" value="F:N6-(1,2-dicarboxyethyl)AMP AMP-lyase (fumarate-forming) activity"/>
    <property type="evidence" value="ECO:0007669"/>
    <property type="project" value="UniProtKB-UniRule"/>
</dbReference>
<evidence type="ECO:0000256" key="5">
    <source>
        <dbReference type="ARBA" id="ARBA00017058"/>
    </source>
</evidence>
<evidence type="ECO:0000256" key="10">
    <source>
        <dbReference type="ARBA" id="ARBA00049115"/>
    </source>
</evidence>
<dbReference type="UniPathway" id="UPA00075">
    <property type="reaction ID" value="UER00336"/>
</dbReference>
<dbReference type="PRINTS" id="PR00149">
    <property type="entry name" value="FUMRATELYASE"/>
</dbReference>
<evidence type="ECO:0000256" key="6">
    <source>
        <dbReference type="ARBA" id="ARBA00022755"/>
    </source>
</evidence>
<evidence type="ECO:0000256" key="4">
    <source>
        <dbReference type="ARBA" id="ARBA00012339"/>
    </source>
</evidence>
<dbReference type="Pfam" id="PF00206">
    <property type="entry name" value="Lyase_1"/>
    <property type="match status" value="1"/>
</dbReference>
<reference evidence="14 15" key="1">
    <citation type="submission" date="2018-02" db="EMBL/GenBank/DDBJ databases">
        <title>Mycoplasma marinum and Mycoplasma todarodis sp. nov., moderately halophilic and psychrotolerant mycoplasmas isolated from cephalopods.</title>
        <authorList>
            <person name="Viver T."/>
        </authorList>
    </citation>
    <scope>NUCLEOTIDE SEQUENCE [LARGE SCALE GENOMIC DNA]</scope>
    <source>
        <strain evidence="14 15">5H</strain>
    </source>
</reference>
<dbReference type="Proteomes" id="UP000291072">
    <property type="component" value="Unassembled WGS sequence"/>
</dbReference>
<gene>
    <name evidence="14" type="ORF">C4B25_02995</name>
</gene>
<dbReference type="InterPro" id="IPR008948">
    <property type="entry name" value="L-Aspartase-like"/>
</dbReference>
<comment type="catalytic activity">
    <reaction evidence="10">
        <text>N(6)-(1,2-dicarboxyethyl)-AMP = fumarate + AMP</text>
        <dbReference type="Rhea" id="RHEA:16853"/>
        <dbReference type="ChEBI" id="CHEBI:29806"/>
        <dbReference type="ChEBI" id="CHEBI:57567"/>
        <dbReference type="ChEBI" id="CHEBI:456215"/>
        <dbReference type="EC" id="4.3.2.2"/>
    </reaction>
    <physiologicalReaction direction="left-to-right" evidence="10">
        <dbReference type="Rhea" id="RHEA:16854"/>
    </physiologicalReaction>
</comment>
<dbReference type="NCBIfam" id="TIGR00928">
    <property type="entry name" value="purB"/>
    <property type="match status" value="1"/>
</dbReference>
<evidence type="ECO:0000313" key="15">
    <source>
        <dbReference type="Proteomes" id="UP000291072"/>
    </source>
</evidence>
<dbReference type="Pfam" id="PF10397">
    <property type="entry name" value="ADSL_C"/>
    <property type="match status" value="1"/>
</dbReference>
<dbReference type="GO" id="GO:0044208">
    <property type="term" value="P:'de novo' AMP biosynthetic process"/>
    <property type="evidence" value="ECO:0007669"/>
    <property type="project" value="UniProtKB-UniPathway"/>
</dbReference>
<dbReference type="AlphaFoldDB" id="A0A4R0XQZ5"/>
<dbReference type="RefSeq" id="WP_131613570.1">
    <property type="nucleotide sequence ID" value="NZ_PSZP01000021.1"/>
</dbReference>